<proteinExistence type="predicted"/>
<evidence type="ECO:0000256" key="1">
    <source>
        <dbReference type="SAM" id="Phobius"/>
    </source>
</evidence>
<feature type="transmembrane region" description="Helical" evidence="1">
    <location>
        <begin position="83"/>
        <end position="101"/>
    </location>
</feature>
<feature type="transmembrane region" description="Helical" evidence="1">
    <location>
        <begin position="182"/>
        <end position="206"/>
    </location>
</feature>
<feature type="transmembrane region" description="Helical" evidence="1">
    <location>
        <begin position="226"/>
        <end position="249"/>
    </location>
</feature>
<dbReference type="AlphaFoldDB" id="A0AAD4PUA0"/>
<feature type="transmembrane region" description="Helical" evidence="1">
    <location>
        <begin position="113"/>
        <end position="131"/>
    </location>
</feature>
<gene>
    <name evidence="2" type="ORF">BGW36DRAFT_360597</name>
</gene>
<feature type="transmembrane region" description="Helical" evidence="1">
    <location>
        <begin position="357"/>
        <end position="378"/>
    </location>
</feature>
<name>A0AAD4PUA0_9EURO</name>
<sequence>MAGLSHMQQPLEAANHMRYELRQIKQTSPPETAFIQDPRGIEDAGNNIELTPFNAGQEYDPLIDHTEYDLPPLNHKPFFLQPWVLLCAVLINVGWTIWLAIAYSRPVWQGPEFILGGLFSGYVATATKFVLSQQVRMIGKIMPYRNMRYANCCNVKETIDSDYWPYEWPFVRFRALRNGDHFFQLVDIVAFVFTSAIIEFESNILGNIYDTTTDYSTFIGYGPNRGVILISIICHVGFILTSVGILAWLQFNETGLREDPGCLALYLTMFSKEDIQKDFQGIEDEDRRWVVRKRLTQNEYRIGYWRKGQNAVYGIRRKIHEGSFGGSAEATLSRSGRPRKHTEYPEFRYVPWFLKPFWIVVWVSMLAASLAILSTLVIRDSIIDNGFDPRVSTAITPFVDISPAAFLWSFFPAFMAELFLLLLQSIDTFYRLVQPYVDLKRKTATKDSVIKSFRINYINDLPVVVSLRALKNGHTKVALISLFALFAELSPGFAANMFYVQGDWMWVWTRYYWPVLVYLCLLILFLLWIIPTQKRNMPRDLETIADHMALFSQSSLLDGGKFQVEEELREKSRTKTNWISSASKVLISPQASISQLKKRLIGPSTLVEEVAKKIRLGSVDNLPRFGIWQGNGSFIVGIDSESPRMISLFEDNYYKPDWEDIINSYRDLLC</sequence>
<dbReference type="PANTHER" id="PTHR37544:SF3">
    <property type="entry name" value="SPRAY"/>
    <property type="match status" value="1"/>
</dbReference>
<dbReference type="EMBL" id="JAJTJA010000008">
    <property type="protein sequence ID" value="KAH8694871.1"/>
    <property type="molecule type" value="Genomic_DNA"/>
</dbReference>
<dbReference type="Pfam" id="PF11915">
    <property type="entry name" value="DUF3433"/>
    <property type="match status" value="1"/>
</dbReference>
<accession>A0AAD4PUA0</accession>
<reference evidence="2" key="1">
    <citation type="submission" date="2021-12" db="EMBL/GenBank/DDBJ databases">
        <title>Convergent genome expansion in fungi linked to evolution of root-endophyte symbiosis.</title>
        <authorList>
            <consortium name="DOE Joint Genome Institute"/>
            <person name="Ke Y.-H."/>
            <person name="Bonito G."/>
            <person name="Liao H.-L."/>
            <person name="Looney B."/>
            <person name="Rojas-Flechas A."/>
            <person name="Nash J."/>
            <person name="Hameed K."/>
            <person name="Schadt C."/>
            <person name="Martin F."/>
            <person name="Crous P.W."/>
            <person name="Miettinen O."/>
            <person name="Magnuson J.K."/>
            <person name="Labbe J."/>
            <person name="Jacobson D."/>
            <person name="Doktycz M.J."/>
            <person name="Veneault-Fourrey C."/>
            <person name="Kuo A."/>
            <person name="Mondo S."/>
            <person name="Calhoun S."/>
            <person name="Riley R."/>
            <person name="Ohm R."/>
            <person name="LaButti K."/>
            <person name="Andreopoulos B."/>
            <person name="Pangilinan J."/>
            <person name="Nolan M."/>
            <person name="Tritt A."/>
            <person name="Clum A."/>
            <person name="Lipzen A."/>
            <person name="Daum C."/>
            <person name="Barry K."/>
            <person name="Grigoriev I.V."/>
            <person name="Vilgalys R."/>
        </authorList>
    </citation>
    <scope>NUCLEOTIDE SEQUENCE</scope>
    <source>
        <strain evidence="2">PMI_201</strain>
    </source>
</reference>
<keyword evidence="3" id="KW-1185">Reference proteome</keyword>
<keyword evidence="1" id="KW-0812">Transmembrane</keyword>
<feature type="transmembrane region" description="Helical" evidence="1">
    <location>
        <begin position="511"/>
        <end position="530"/>
    </location>
</feature>
<dbReference type="PANTHER" id="PTHR37544">
    <property type="entry name" value="SPRAY-RELATED"/>
    <property type="match status" value="1"/>
</dbReference>
<organism evidence="2 3">
    <name type="scientific">Talaromyces proteolyticus</name>
    <dbReference type="NCBI Taxonomy" id="1131652"/>
    <lineage>
        <taxon>Eukaryota</taxon>
        <taxon>Fungi</taxon>
        <taxon>Dikarya</taxon>
        <taxon>Ascomycota</taxon>
        <taxon>Pezizomycotina</taxon>
        <taxon>Eurotiomycetes</taxon>
        <taxon>Eurotiomycetidae</taxon>
        <taxon>Eurotiales</taxon>
        <taxon>Trichocomaceae</taxon>
        <taxon>Talaromyces</taxon>
        <taxon>Talaromyces sect. Bacilispori</taxon>
    </lineage>
</organism>
<keyword evidence="1" id="KW-0472">Membrane</keyword>
<dbReference type="GeneID" id="70244478"/>
<feature type="transmembrane region" description="Helical" evidence="1">
    <location>
        <begin position="477"/>
        <end position="499"/>
    </location>
</feature>
<dbReference type="RefSeq" id="XP_046070013.1">
    <property type="nucleotide sequence ID" value="XM_046214191.1"/>
</dbReference>
<evidence type="ECO:0000313" key="2">
    <source>
        <dbReference type="EMBL" id="KAH8694871.1"/>
    </source>
</evidence>
<dbReference type="Proteomes" id="UP001201262">
    <property type="component" value="Unassembled WGS sequence"/>
</dbReference>
<keyword evidence="1" id="KW-1133">Transmembrane helix</keyword>
<feature type="transmembrane region" description="Helical" evidence="1">
    <location>
        <begin position="405"/>
        <end position="423"/>
    </location>
</feature>
<comment type="caution">
    <text evidence="2">The sequence shown here is derived from an EMBL/GenBank/DDBJ whole genome shotgun (WGS) entry which is preliminary data.</text>
</comment>
<dbReference type="InterPro" id="IPR021840">
    <property type="entry name" value="DUF3433"/>
</dbReference>
<protein>
    <submittedName>
        <fullName evidence="2">Uncharacterized protein</fullName>
    </submittedName>
</protein>
<evidence type="ECO:0000313" key="3">
    <source>
        <dbReference type="Proteomes" id="UP001201262"/>
    </source>
</evidence>